<dbReference type="RefSeq" id="WP_109624407.1">
    <property type="nucleotide sequence ID" value="NZ_JANKBI010000001.1"/>
</dbReference>
<protein>
    <recommendedName>
        <fullName evidence="3">Multidrug export protein MepA</fullName>
    </recommendedName>
</protein>
<gene>
    <name evidence="12" type="ORF">C7383_101348</name>
</gene>
<dbReference type="PANTHER" id="PTHR43823:SF3">
    <property type="entry name" value="MULTIDRUG EXPORT PROTEIN MEPA"/>
    <property type="match status" value="1"/>
</dbReference>
<feature type="transmembrane region" description="Helical" evidence="11">
    <location>
        <begin position="185"/>
        <end position="205"/>
    </location>
</feature>
<feature type="transmembrane region" description="Helical" evidence="11">
    <location>
        <begin position="405"/>
        <end position="423"/>
    </location>
</feature>
<feature type="transmembrane region" description="Helical" evidence="11">
    <location>
        <begin position="211"/>
        <end position="231"/>
    </location>
</feature>
<keyword evidence="8 11" id="KW-0472">Membrane</keyword>
<feature type="transmembrane region" description="Helical" evidence="11">
    <location>
        <begin position="377"/>
        <end position="398"/>
    </location>
</feature>
<dbReference type="InterPro" id="IPR051327">
    <property type="entry name" value="MATE_MepA_subfamily"/>
</dbReference>
<comment type="similarity">
    <text evidence="2">Belongs to the multi antimicrobial extrusion (MATE) (TC 2.A.66.1) family. MepA subfamily.</text>
</comment>
<dbReference type="EMBL" id="QGGY01000001">
    <property type="protein sequence ID" value="PWJ78972.1"/>
    <property type="molecule type" value="Genomic_DNA"/>
</dbReference>
<feature type="transmembrane region" description="Helical" evidence="11">
    <location>
        <begin position="65"/>
        <end position="86"/>
    </location>
</feature>
<evidence type="ECO:0000256" key="5">
    <source>
        <dbReference type="ARBA" id="ARBA00022475"/>
    </source>
</evidence>
<dbReference type="CDD" id="cd13143">
    <property type="entry name" value="MATE_MepA_like"/>
    <property type="match status" value="1"/>
</dbReference>
<dbReference type="GO" id="GO:0015297">
    <property type="term" value="F:antiporter activity"/>
    <property type="evidence" value="ECO:0007669"/>
    <property type="project" value="InterPro"/>
</dbReference>
<evidence type="ECO:0000256" key="9">
    <source>
        <dbReference type="ARBA" id="ARBA00023251"/>
    </source>
</evidence>
<feature type="region of interest" description="Disordered" evidence="10">
    <location>
        <begin position="1"/>
        <end position="22"/>
    </location>
</feature>
<dbReference type="PIRSF" id="PIRSF006603">
    <property type="entry name" value="DinF"/>
    <property type="match status" value="1"/>
</dbReference>
<keyword evidence="4" id="KW-0813">Transport</keyword>
<evidence type="ECO:0000313" key="13">
    <source>
        <dbReference type="Proteomes" id="UP000245412"/>
    </source>
</evidence>
<evidence type="ECO:0000256" key="3">
    <source>
        <dbReference type="ARBA" id="ARBA00022106"/>
    </source>
</evidence>
<evidence type="ECO:0000256" key="7">
    <source>
        <dbReference type="ARBA" id="ARBA00022989"/>
    </source>
</evidence>
<keyword evidence="5" id="KW-1003">Cell membrane</keyword>
<feature type="transmembrane region" description="Helical" evidence="11">
    <location>
        <begin position="443"/>
        <end position="461"/>
    </location>
</feature>
<keyword evidence="9" id="KW-0046">Antibiotic resistance</keyword>
<feature type="transmembrane region" description="Helical" evidence="11">
    <location>
        <begin position="334"/>
        <end position="357"/>
    </location>
</feature>
<dbReference type="InterPro" id="IPR002528">
    <property type="entry name" value="MATE_fam"/>
</dbReference>
<evidence type="ECO:0000256" key="2">
    <source>
        <dbReference type="ARBA" id="ARBA00008417"/>
    </source>
</evidence>
<keyword evidence="6 11" id="KW-0812">Transmembrane</keyword>
<feature type="transmembrane region" description="Helical" evidence="11">
    <location>
        <begin position="30"/>
        <end position="50"/>
    </location>
</feature>
<evidence type="ECO:0000256" key="11">
    <source>
        <dbReference type="SAM" id="Phobius"/>
    </source>
</evidence>
<feature type="transmembrane region" description="Helical" evidence="11">
    <location>
        <begin position="107"/>
        <end position="132"/>
    </location>
</feature>
<evidence type="ECO:0000256" key="10">
    <source>
        <dbReference type="SAM" id="MobiDB-lite"/>
    </source>
</evidence>
<dbReference type="NCBIfam" id="TIGR00797">
    <property type="entry name" value="matE"/>
    <property type="match status" value="1"/>
</dbReference>
<evidence type="ECO:0000256" key="4">
    <source>
        <dbReference type="ARBA" id="ARBA00022448"/>
    </source>
</evidence>
<dbReference type="Pfam" id="PF01554">
    <property type="entry name" value="MatE"/>
    <property type="match status" value="2"/>
</dbReference>
<sequence length="470" mass="50349">MRKRKDLTAENESAGAEKNDFSRGSVSGNILSLAIPMTLAQLINVLYSVVDRIYIGHIPDASTQALTGIGLTLPIITIITAFANLFGMGGAPLCSIARGKKDYKRAASIMGTSFSMLLVSGIILMAACYIFKKPVLYLFGASDATYPYADDYISIYLVGTLFVMISLGMNSFINSQGFGKTGMATVMLGAVTNLVLDPVFIFVFHMGVRGAAAATVISQGISALWVLRFLTGEKAILKLDKKNIKIKWGLVKEISALGLSGFVMAVTNGSVQIMCNATLARYGGDLYVGIMTVINSVREIINMPVNGITNGAQPVMGFNYGAGEYGRVKSAIKFTTVSCIAFTCVAWALIFFAPEFFIRLFNSDPALLSQGVPAMKIYFFGIFMMALQFSGQSTFVALGKSKQAVFFSIFRKVIIVIPLTLLLPKLSGLGANGVFLAEPVSNFIGGIASFVTMLITVMPVLSKKDTAAGR</sequence>
<dbReference type="PANTHER" id="PTHR43823">
    <property type="entry name" value="SPORULATION PROTEIN YKVU"/>
    <property type="match status" value="1"/>
</dbReference>
<dbReference type="InterPro" id="IPR045070">
    <property type="entry name" value="MATE_MepA-like"/>
</dbReference>
<organism evidence="12 13">
    <name type="scientific">Murimonas intestini</name>
    <dbReference type="NCBI Taxonomy" id="1337051"/>
    <lineage>
        <taxon>Bacteria</taxon>
        <taxon>Bacillati</taxon>
        <taxon>Bacillota</taxon>
        <taxon>Clostridia</taxon>
        <taxon>Lachnospirales</taxon>
        <taxon>Lachnospiraceae</taxon>
        <taxon>Murimonas</taxon>
    </lineage>
</organism>
<evidence type="ECO:0000256" key="8">
    <source>
        <dbReference type="ARBA" id="ARBA00023136"/>
    </source>
</evidence>
<dbReference type="GO" id="GO:0005886">
    <property type="term" value="C:plasma membrane"/>
    <property type="evidence" value="ECO:0007669"/>
    <property type="project" value="UniProtKB-SubCell"/>
</dbReference>
<dbReference type="AlphaFoldDB" id="A0AB73T9S1"/>
<accession>A0AB73T9S1</accession>
<keyword evidence="13" id="KW-1185">Reference proteome</keyword>
<evidence type="ECO:0000256" key="1">
    <source>
        <dbReference type="ARBA" id="ARBA00004651"/>
    </source>
</evidence>
<comment type="caution">
    <text evidence="12">The sequence shown here is derived from an EMBL/GenBank/DDBJ whole genome shotgun (WGS) entry which is preliminary data.</text>
</comment>
<reference evidence="12 13" key="1">
    <citation type="submission" date="2018-05" db="EMBL/GenBank/DDBJ databases">
        <authorList>
            <person name="Goeker M."/>
            <person name="Huntemann M."/>
            <person name="Clum A."/>
            <person name="Pillay M."/>
            <person name="Palaniappan K."/>
            <person name="Varghese N."/>
            <person name="Mikhailova N."/>
            <person name="Stamatis D."/>
            <person name="Reddy T."/>
            <person name="Daum C."/>
            <person name="Shapiro N."/>
            <person name="Ivanova N."/>
            <person name="Kyrpides N."/>
            <person name="Woyke T."/>
        </authorList>
    </citation>
    <scope>NUCLEOTIDE SEQUENCE [LARGE SCALE GENOMIC DNA]</scope>
    <source>
        <strain evidence="12 13">DSM 26524</strain>
    </source>
</reference>
<dbReference type="Proteomes" id="UP000245412">
    <property type="component" value="Unassembled WGS sequence"/>
</dbReference>
<name>A0AB73T9S1_9FIRM</name>
<evidence type="ECO:0000256" key="6">
    <source>
        <dbReference type="ARBA" id="ARBA00022692"/>
    </source>
</evidence>
<keyword evidence="7 11" id="KW-1133">Transmembrane helix</keyword>
<feature type="transmembrane region" description="Helical" evidence="11">
    <location>
        <begin position="152"/>
        <end position="173"/>
    </location>
</feature>
<dbReference type="GO" id="GO:0046677">
    <property type="term" value="P:response to antibiotic"/>
    <property type="evidence" value="ECO:0007669"/>
    <property type="project" value="UniProtKB-KW"/>
</dbReference>
<proteinExistence type="inferred from homology"/>
<evidence type="ECO:0000313" key="12">
    <source>
        <dbReference type="EMBL" id="PWJ78972.1"/>
    </source>
</evidence>
<dbReference type="GO" id="GO:0042910">
    <property type="term" value="F:xenobiotic transmembrane transporter activity"/>
    <property type="evidence" value="ECO:0007669"/>
    <property type="project" value="InterPro"/>
</dbReference>
<dbReference type="InterPro" id="IPR048279">
    <property type="entry name" value="MdtK-like"/>
</dbReference>
<comment type="subcellular location">
    <subcellularLocation>
        <location evidence="1">Cell membrane</location>
        <topology evidence="1">Multi-pass membrane protein</topology>
    </subcellularLocation>
</comment>